<evidence type="ECO:0000313" key="2">
    <source>
        <dbReference type="EMBL" id="EGA94508.1"/>
    </source>
</evidence>
<proteinExistence type="predicted"/>
<keyword evidence="3" id="KW-1185">Reference proteome</keyword>
<dbReference type="Gene3D" id="3.90.1580.10">
    <property type="entry name" value="paralog of FGE (formylglycine-generating enzyme)"/>
    <property type="match status" value="1"/>
</dbReference>
<dbReference type="Proteomes" id="UP000002970">
    <property type="component" value="Unassembled WGS sequence"/>
</dbReference>
<accession>E7GL30</accession>
<comment type="caution">
    <text evidence="2">The sequence shown here is derived from an EMBL/GenBank/DDBJ whole genome shotgun (WGS) entry which is preliminary data.</text>
</comment>
<dbReference type="InterPro" id="IPR005532">
    <property type="entry name" value="SUMF_dom"/>
</dbReference>
<name>E7GL30_CLOS6</name>
<evidence type="ECO:0000259" key="1">
    <source>
        <dbReference type="Pfam" id="PF03781"/>
    </source>
</evidence>
<dbReference type="InterPro" id="IPR016187">
    <property type="entry name" value="CTDL_fold"/>
</dbReference>
<dbReference type="RefSeq" id="WP_003499876.1">
    <property type="nucleotide sequence ID" value="NZ_GL834308.1"/>
</dbReference>
<protein>
    <recommendedName>
        <fullName evidence="1">Sulfatase-modifying factor enzyme-like domain-containing protein</fullName>
    </recommendedName>
</protein>
<feature type="domain" description="Sulfatase-modifying factor enzyme-like" evidence="1">
    <location>
        <begin position="89"/>
        <end position="198"/>
    </location>
</feature>
<dbReference type="SUPFAM" id="SSF56436">
    <property type="entry name" value="C-type lectin-like"/>
    <property type="match status" value="1"/>
</dbReference>
<dbReference type="HOGENOM" id="CLU_047671_0_0_9"/>
<dbReference type="EMBL" id="ADLQ01000037">
    <property type="protein sequence ID" value="EGA94508.1"/>
    <property type="molecule type" value="Genomic_DNA"/>
</dbReference>
<dbReference type="Pfam" id="PF03781">
    <property type="entry name" value="FGE-sulfatase"/>
    <property type="match status" value="1"/>
</dbReference>
<evidence type="ECO:0000313" key="3">
    <source>
        <dbReference type="Proteomes" id="UP000002970"/>
    </source>
</evidence>
<sequence>MSNFDDLKLAVEALSGGKNTVLFDDDLGTGGESFPSIMVRIPQFTSLSVLAGAPDAPHSMFVVDDVPYPEIYFSKYPNIVMHDRAYSLPYKDPRAYVTFDQAQQFSEAKGKGWHLATNAEYAGIALWCLKNGFMPRGNNYFGGDHSATHERGVVTYTYNDNGTIRKGRTATGSGPASWNHDGTNAGICDLNGNVWEWAGGFRIVDGEIQIIPHNNAAKHVDQSASSTQWKAILQDGTIVAPGTANTLKFDNSVAGDNTQVNHKVGGTTVINTARTNPMYTGASVDVYNYFGYQVHTFETLAAKSGVTVPMLLKILGIAPPTTGLDGDNFWIRNYGERLPLRGGFLGWSRGGRVRATLNDPRAARVTL</sequence>
<dbReference type="InterPro" id="IPR042095">
    <property type="entry name" value="SUMF_sf"/>
</dbReference>
<dbReference type="eggNOG" id="COG1262">
    <property type="taxonomic scope" value="Bacteria"/>
</dbReference>
<dbReference type="STRING" id="1512.GCA_900049235_01867"/>
<reference evidence="2 3" key="1">
    <citation type="submission" date="2010-12" db="EMBL/GenBank/DDBJ databases">
        <title>The Genome Sequence of Clostridium symbiosum strain WAL-14163.</title>
        <authorList>
            <person name="Earl A."/>
            <person name="Ward D."/>
            <person name="Feldgarden M."/>
            <person name="Gevers D."/>
            <person name="Finegold S.M."/>
            <person name="Summanen P.H."/>
            <person name="Molitoris D.R."/>
            <person name="Vaisanen M.L."/>
            <person name="Daigneault M."/>
            <person name="Young S.K."/>
            <person name="Zeng Q."/>
            <person name="Gargeya S."/>
            <person name="Fitzgerald M."/>
            <person name="Haas B."/>
            <person name="Abouelleil A."/>
            <person name="Alvarado L."/>
            <person name="Arachchi H.M."/>
            <person name="Berlin A."/>
            <person name="Brown A."/>
            <person name="Chapman S.B."/>
            <person name="Chen Z."/>
            <person name="Dunbar C."/>
            <person name="Freedman E."/>
            <person name="Gearin G."/>
            <person name="Gellesch M."/>
            <person name="Goldberg J."/>
            <person name="Griggs A."/>
            <person name="Gujja S."/>
            <person name="Heilman E."/>
            <person name="Heiman D."/>
            <person name="Howarth C."/>
            <person name="Larson L."/>
            <person name="Lui A."/>
            <person name="MacDonald P.J.P."/>
            <person name="Mehta T."/>
            <person name="Montmayeur A."/>
            <person name="Murphy C."/>
            <person name="Neiman D."/>
            <person name="Pearson M."/>
            <person name="Priest M."/>
            <person name="Roberts A."/>
            <person name="Saif S."/>
            <person name="Shea T."/>
            <person name="Shenoy N."/>
            <person name="Sisk P."/>
            <person name="Stolte C."/>
            <person name="Sykes S."/>
            <person name="White J."/>
            <person name="Yandava C."/>
            <person name="Nusbaum C."/>
            <person name="Birren B."/>
        </authorList>
    </citation>
    <scope>NUCLEOTIDE SEQUENCE [LARGE SCALE GENOMIC DNA]</scope>
    <source>
        <strain evidence="2 3">WAL-14163</strain>
    </source>
</reference>
<gene>
    <name evidence="2" type="ORF">HMPREF9474_01713</name>
</gene>
<dbReference type="AlphaFoldDB" id="E7GL30"/>
<organism evidence="2 3">
    <name type="scientific">Clostridium symbiosum (strain WAL-14163)</name>
    <dbReference type="NCBI Taxonomy" id="742740"/>
    <lineage>
        <taxon>Bacteria</taxon>
        <taxon>Bacillati</taxon>
        <taxon>Bacillota</taxon>
        <taxon>Clostridia</taxon>
        <taxon>Lachnospirales</taxon>
        <taxon>Lachnospiraceae</taxon>
        <taxon>Otoolea</taxon>
    </lineage>
</organism>